<keyword evidence="4 6" id="KW-1133">Transmembrane helix</keyword>
<comment type="subcellular location">
    <subcellularLocation>
        <location evidence="1">Membrane</location>
        <topology evidence="1">Multi-pass membrane protein</topology>
    </subcellularLocation>
</comment>
<evidence type="ECO:0000256" key="5">
    <source>
        <dbReference type="ARBA" id="ARBA00023136"/>
    </source>
</evidence>
<dbReference type="PANTHER" id="PTHR30371:SF0">
    <property type="entry name" value="SEC-INDEPENDENT PROTEIN TRANSLOCASE PROTEIN TATC, CHLOROPLASTIC-RELATED"/>
    <property type="match status" value="1"/>
</dbReference>
<proteinExistence type="inferred from homology"/>
<feature type="transmembrane region" description="Helical" evidence="6">
    <location>
        <begin position="193"/>
        <end position="212"/>
    </location>
</feature>
<feature type="transmembrane region" description="Helical" evidence="6">
    <location>
        <begin position="68"/>
        <end position="96"/>
    </location>
</feature>
<evidence type="ECO:0000313" key="7">
    <source>
        <dbReference type="EMBL" id="ARO90727.1"/>
    </source>
</evidence>
<dbReference type="InterPro" id="IPR019820">
    <property type="entry name" value="Sec-indep_translocase_CS"/>
</dbReference>
<keyword evidence="7" id="KW-0934">Plastid</keyword>
<keyword evidence="5 6" id="KW-0472">Membrane</keyword>
<accession>A0A1Y9TM60</accession>
<dbReference type="GO" id="GO:0009977">
    <property type="term" value="F:proton motive force dependent protein transmembrane transporter activity"/>
    <property type="evidence" value="ECO:0007669"/>
    <property type="project" value="TreeGrafter"/>
</dbReference>
<dbReference type="PROSITE" id="PS01218">
    <property type="entry name" value="TATC"/>
    <property type="match status" value="1"/>
</dbReference>
<dbReference type="GeneID" id="32887426"/>
<comment type="similarity">
    <text evidence="2">Belongs to the TatC family.</text>
</comment>
<dbReference type="GO" id="GO:0033281">
    <property type="term" value="C:TAT protein transport complex"/>
    <property type="evidence" value="ECO:0007669"/>
    <property type="project" value="TreeGrafter"/>
</dbReference>
<protein>
    <submittedName>
        <fullName evidence="7">Sec-independent periplasmic protein translocase</fullName>
    </submittedName>
</protein>
<dbReference type="AlphaFoldDB" id="A0A1Y9TM60"/>
<dbReference type="GO" id="GO:0043953">
    <property type="term" value="P:protein transport by the Tat complex"/>
    <property type="evidence" value="ECO:0007669"/>
    <property type="project" value="TreeGrafter"/>
</dbReference>
<evidence type="ECO:0000256" key="4">
    <source>
        <dbReference type="ARBA" id="ARBA00022989"/>
    </source>
</evidence>
<gene>
    <name evidence="7" type="primary">tatC</name>
</gene>
<keyword evidence="3 6" id="KW-0812">Transmembrane</keyword>
<evidence type="ECO:0000256" key="1">
    <source>
        <dbReference type="ARBA" id="ARBA00004141"/>
    </source>
</evidence>
<dbReference type="RefSeq" id="YP_009370238.1">
    <property type="nucleotide sequence ID" value="NC_034787.1"/>
</dbReference>
<name>A0A1Y9TM60_9RHOD</name>
<feature type="transmembrane region" description="Helical" evidence="6">
    <location>
        <begin position="108"/>
        <end position="135"/>
    </location>
</feature>
<evidence type="ECO:0000256" key="3">
    <source>
        <dbReference type="ARBA" id="ARBA00022692"/>
    </source>
</evidence>
<dbReference type="GO" id="GO:0065002">
    <property type="term" value="P:intracellular protein transmembrane transport"/>
    <property type="evidence" value="ECO:0007669"/>
    <property type="project" value="TreeGrafter"/>
</dbReference>
<dbReference type="EMBL" id="KY709209">
    <property type="protein sequence ID" value="ARO90727.1"/>
    <property type="molecule type" value="Genomic_DNA"/>
</dbReference>
<dbReference type="PRINTS" id="PR01840">
    <property type="entry name" value="TATCFAMILY"/>
</dbReference>
<dbReference type="PANTHER" id="PTHR30371">
    <property type="entry name" value="SEC-INDEPENDENT PROTEIN TRANSLOCASE PROTEIN TATC"/>
    <property type="match status" value="1"/>
</dbReference>
<dbReference type="InterPro" id="IPR002033">
    <property type="entry name" value="TatC"/>
</dbReference>
<evidence type="ECO:0000256" key="6">
    <source>
        <dbReference type="SAM" id="Phobius"/>
    </source>
</evidence>
<evidence type="ECO:0000256" key="2">
    <source>
        <dbReference type="ARBA" id="ARBA00008882"/>
    </source>
</evidence>
<feature type="transmembrane region" description="Helical" evidence="6">
    <location>
        <begin position="26"/>
        <end position="48"/>
    </location>
</feature>
<reference evidence="7" key="1">
    <citation type="submission" date="2017-03" db="EMBL/GenBank/DDBJ databases">
        <title>The new red algal subphylum Proteorhodophytina comprises the largest and most divergent plastid genomes known.</title>
        <authorList>
            <person name="Munoz-Gomez S.A."/>
            <person name="Mejia-Franco F.G."/>
            <person name="Durnin K."/>
            <person name="Morgan C."/>
            <person name="Grisdale C.J."/>
            <person name="Archibald J.M."/>
            <person name="Slamovits C.H."/>
        </authorList>
    </citation>
    <scope>NUCLEOTIDE SEQUENCE</scope>
    <source>
        <strain evidence="7">NIES-2742</strain>
    </source>
</reference>
<dbReference type="Pfam" id="PF00902">
    <property type="entry name" value="TatC"/>
    <property type="match status" value="1"/>
</dbReference>
<organism evidence="7">
    <name type="scientific">Bulboplastis apyrenoidosa</name>
    <dbReference type="NCBI Taxonomy" id="1070855"/>
    <lineage>
        <taxon>Eukaryota</taxon>
        <taxon>Rhodophyta</taxon>
        <taxon>Rhodellophyceae</taxon>
        <taxon>Dixoniellales</taxon>
        <taxon>Dixoniellaceae</taxon>
        <taxon>Bulboplastis</taxon>
    </lineage>
</organism>
<sequence>MNRLLFMSNKMKMPISVHLEELRGRLISIVIVFVLMVILSTVNINQIIQFLQLPAEGIKFLQLAPGEYFFTAFKVSLFFSVILTAPFSIYQIMAFVIPGLTKNETKFVIIFSILSLFLFGIGILFCYTVLMPITIHFFIQYGSNIIEPLWSFEQYFNFIVILLLSTGLIFELPILQVLLNLFNIVSFEQMCSIWKYVIFFSTIIGAILTPSTDPLTQLLFSLSFYALYILGLCGNGIDINVITK</sequence>
<keyword evidence="7" id="KW-0150">Chloroplast</keyword>
<feature type="transmembrane region" description="Helical" evidence="6">
    <location>
        <begin position="155"/>
        <end position="181"/>
    </location>
</feature>
<dbReference type="HAMAP" id="MF_00902">
    <property type="entry name" value="TatC"/>
    <property type="match status" value="1"/>
</dbReference>
<dbReference type="NCBIfam" id="TIGR00945">
    <property type="entry name" value="tatC"/>
    <property type="match status" value="1"/>
</dbReference>
<geneLocation type="chloroplast" evidence="7"/>
<feature type="transmembrane region" description="Helical" evidence="6">
    <location>
        <begin position="218"/>
        <end position="237"/>
    </location>
</feature>